<protein>
    <submittedName>
        <fullName evidence="1">Uncharacterized protein</fullName>
    </submittedName>
</protein>
<dbReference type="Pfam" id="PF10133">
    <property type="entry name" value="CooT"/>
    <property type="match status" value="1"/>
</dbReference>
<organism evidence="1 2">
    <name type="scientific">Methanolobus chelungpuianus</name>
    <dbReference type="NCBI Taxonomy" id="502115"/>
    <lineage>
        <taxon>Archaea</taxon>
        <taxon>Methanobacteriati</taxon>
        <taxon>Methanobacteriota</taxon>
        <taxon>Stenosarchaea group</taxon>
        <taxon>Methanomicrobia</taxon>
        <taxon>Methanosarcinales</taxon>
        <taxon>Methanosarcinaceae</taxon>
        <taxon>Methanolobus</taxon>
    </lineage>
</organism>
<proteinExistence type="predicted"/>
<accession>A0AAE3H7P8</accession>
<name>A0AAE3H7P8_9EURY</name>
<keyword evidence="2" id="KW-1185">Reference proteome</keyword>
<gene>
    <name evidence="1" type="ORF">PV02_01605</name>
</gene>
<dbReference type="RefSeq" id="WP_256621632.1">
    <property type="nucleotide sequence ID" value="NZ_JTEO01000002.1"/>
</dbReference>
<dbReference type="Proteomes" id="UP001206983">
    <property type="component" value="Unassembled WGS sequence"/>
</dbReference>
<dbReference type="EMBL" id="JTEO01000002">
    <property type="protein sequence ID" value="MCQ6961907.1"/>
    <property type="molecule type" value="Genomic_DNA"/>
</dbReference>
<reference evidence="1 2" key="1">
    <citation type="journal article" date="2011" name="Appl. Environ. Microbiol.">
        <title>Methanogenic archaea isolated from Taiwan's Chelungpu fault.</title>
        <authorList>
            <person name="Wu S.Y."/>
            <person name="Lai M.C."/>
        </authorList>
    </citation>
    <scope>NUCLEOTIDE SEQUENCE [LARGE SCALE GENOMIC DNA]</scope>
    <source>
        <strain evidence="1 2">St545Mb</strain>
    </source>
</reference>
<dbReference type="InterPro" id="IPR019300">
    <property type="entry name" value="CooT"/>
</dbReference>
<dbReference type="AlphaFoldDB" id="A0AAE3H7P8"/>
<comment type="caution">
    <text evidence="1">The sequence shown here is derived from an EMBL/GenBank/DDBJ whole genome shotgun (WGS) entry which is preliminary data.</text>
</comment>
<evidence type="ECO:0000313" key="1">
    <source>
        <dbReference type="EMBL" id="MCQ6961907.1"/>
    </source>
</evidence>
<evidence type="ECO:0000313" key="2">
    <source>
        <dbReference type="Proteomes" id="UP001206983"/>
    </source>
</evidence>
<sequence length="66" mass="7406">MCDFTVYLEENGERTIVATDVIKAKKKDGTVFLMDAMGDTTRIEAVTIEIADAMMQEMVLKKVECN</sequence>